<evidence type="ECO:0000313" key="4">
    <source>
        <dbReference type="Proteomes" id="UP001549921"/>
    </source>
</evidence>
<name>A0ABD0SGI2_LOXSC</name>
<feature type="compositionally biased region" description="Polar residues" evidence="1">
    <location>
        <begin position="549"/>
        <end position="566"/>
    </location>
</feature>
<organism evidence="3 4">
    <name type="scientific">Loxostege sticticalis</name>
    <name type="common">Beet webworm moth</name>
    <dbReference type="NCBI Taxonomy" id="481309"/>
    <lineage>
        <taxon>Eukaryota</taxon>
        <taxon>Metazoa</taxon>
        <taxon>Ecdysozoa</taxon>
        <taxon>Arthropoda</taxon>
        <taxon>Hexapoda</taxon>
        <taxon>Insecta</taxon>
        <taxon>Pterygota</taxon>
        <taxon>Neoptera</taxon>
        <taxon>Endopterygota</taxon>
        <taxon>Lepidoptera</taxon>
        <taxon>Glossata</taxon>
        <taxon>Ditrysia</taxon>
        <taxon>Pyraloidea</taxon>
        <taxon>Crambidae</taxon>
        <taxon>Pyraustinae</taxon>
        <taxon>Loxostege</taxon>
    </lineage>
</organism>
<evidence type="ECO:0000313" key="3">
    <source>
        <dbReference type="EMBL" id="KAL0818949.1"/>
    </source>
</evidence>
<feature type="signal peptide" evidence="2">
    <location>
        <begin position="1"/>
        <end position="15"/>
    </location>
</feature>
<feature type="compositionally biased region" description="Low complexity" evidence="1">
    <location>
        <begin position="189"/>
        <end position="202"/>
    </location>
</feature>
<proteinExistence type="predicted"/>
<accession>A0ABD0SGI2</accession>
<feature type="compositionally biased region" description="Polar residues" evidence="1">
    <location>
        <begin position="232"/>
        <end position="242"/>
    </location>
</feature>
<gene>
    <name evidence="3" type="ORF">ABMA28_008248</name>
</gene>
<protein>
    <submittedName>
        <fullName evidence="3">Uncharacterized protein</fullName>
    </submittedName>
</protein>
<feature type="region of interest" description="Disordered" evidence="1">
    <location>
        <begin position="19"/>
        <end position="72"/>
    </location>
</feature>
<feature type="region of interest" description="Disordered" evidence="1">
    <location>
        <begin position="186"/>
        <end position="242"/>
    </location>
</feature>
<feature type="compositionally biased region" description="Basic residues" evidence="1">
    <location>
        <begin position="220"/>
        <end position="231"/>
    </location>
</feature>
<feature type="compositionally biased region" description="Basic and acidic residues" evidence="1">
    <location>
        <begin position="19"/>
        <end position="37"/>
    </location>
</feature>
<dbReference type="AlphaFoldDB" id="A0ABD0SGI2"/>
<evidence type="ECO:0000256" key="2">
    <source>
        <dbReference type="SAM" id="SignalP"/>
    </source>
</evidence>
<feature type="region of interest" description="Disordered" evidence="1">
    <location>
        <begin position="549"/>
        <end position="586"/>
    </location>
</feature>
<reference evidence="3 4" key="1">
    <citation type="submission" date="2024-06" db="EMBL/GenBank/DDBJ databases">
        <title>A chromosome-level genome assembly of beet webworm, Loxostege sticticalis.</title>
        <authorList>
            <person name="Zhang Y."/>
        </authorList>
    </citation>
    <scope>NUCLEOTIDE SEQUENCE [LARGE SCALE GENOMIC DNA]</scope>
    <source>
        <strain evidence="3">AQ028</strain>
        <tissue evidence="3">Male pupae</tissue>
    </source>
</reference>
<evidence type="ECO:0000256" key="1">
    <source>
        <dbReference type="SAM" id="MobiDB-lite"/>
    </source>
</evidence>
<dbReference type="EMBL" id="JBEDNZ010000021">
    <property type="protein sequence ID" value="KAL0818949.1"/>
    <property type="molecule type" value="Genomic_DNA"/>
</dbReference>
<keyword evidence="2" id="KW-0732">Signal</keyword>
<comment type="caution">
    <text evidence="3">The sequence shown here is derived from an EMBL/GenBank/DDBJ whole genome shotgun (WGS) entry which is preliminary data.</text>
</comment>
<feature type="chain" id="PRO_5044890511" evidence="2">
    <location>
        <begin position="16"/>
        <end position="586"/>
    </location>
</feature>
<sequence>MKLLLILALALCAYAADVKEKEDKAEPAQNKDKRQTQDELVPGHYYRTPRKQEQVAPVEENQEDDKIRSDEEYRPGQVFSLNAQELLELQPERKAPLTNDQFLQQIYGPTPQPEHKQNLQQLYYLEPQVARQVSPYPSHAVIARPHFSANGGEASVGAALSVSDTGANPEPYDQELLALLQVRPEEPRQQTYSQSQPIQQTSAPNLAAQHQQIDRYITKPTKKASKLRNKVHNTPPQSPTAPQQYLIETTNVQQQQQTQPLQQIQQIQQQYRLAPQQQRPVQALRYVPIQQAQQAQQFYYEQPEQQGLKVIPAPKLQQQPRPQIAYRIVPQYQQVQQIQQVQQPEATPKQYRIVEAPRPQQIRQEQRVQASSVERPVTYLKRYPEPEKMRSVKIYEQDLPTPPQPAQVIGEQYYLRPIYRQSEQRARYDLPVPLRQPEQPRPIEATKAPSSAIYVSKNLAPKKLRPQPARQENIKIEHPQQQQQQYSRAEQTAQYEPVNLEQHGLSIEEQRAQLPPPRNNRAYTPEEFAALVAAGYSVTPVPVSALNSHVAQSRSSIEPAPTQLTQVKRRPQYRRNQYLPIRDDAP</sequence>
<dbReference type="Proteomes" id="UP001549921">
    <property type="component" value="Unassembled WGS sequence"/>
</dbReference>